<protein>
    <recommendedName>
        <fullName evidence="3">F-box domain-containing protein</fullName>
    </recommendedName>
</protein>
<keyword evidence="2" id="KW-1185">Reference proteome</keyword>
<dbReference type="OrthoDB" id="5410873at2759"/>
<evidence type="ECO:0008006" key="3">
    <source>
        <dbReference type="Google" id="ProtNLM"/>
    </source>
</evidence>
<sequence length="538" mass="61569">MSMDEFACFLFNQEKKFIKKMACPLLNLSAELQFLIFRHLQSYKTPEELDVQTRNQSLGKQGIFERDLRNLSLTCNFYYTALLPYTFEKLVLQNNETSASSILRCMTNAARNYILFTKELWFTDTRAMKLAMEDEYFANGHRKNNSNKDDENEINIPELCRLPTSAAEILSSLSRFPNLNHLLIHWRFHDSDWYIEQYAIGGETEDDNGAAEWEEQSPWRALMRDVYNAVSKNVVDITASSPPQAGLLQSPPMPPILKSLEIKNSPMHPVSSYLSPTFHHFLSTLHSFKLSLMTADNIGHYAINTCFQYQDFTSKLDTYFLNHLSSATSLHIAARDGPLGSENSGPAYCPLSLPPTQRLPALKRLVLDTCFITAPSTIDFFARHARSLEHVKFFRCFSDDVGNTWCKLFEALARAGPERLVEFCVEPAKVKFKEASWRRNEGTEREAGRCEALLLGGDEDEEERGGRCVVGERRGAAGRRGRRAFCYGYIDDKYGFVAEIPPINREMLLRGEDQRAYDALMEIAERNRRRLMAAESRI</sequence>
<dbReference type="Proteomes" id="UP000002038">
    <property type="component" value="Unassembled WGS sequence"/>
</dbReference>
<accession>A0A179URH9</accession>
<name>A0A179URH9_BLAGS</name>
<gene>
    <name evidence="1" type="ORF">BDBG_05524</name>
</gene>
<evidence type="ECO:0000313" key="2">
    <source>
        <dbReference type="Proteomes" id="UP000002038"/>
    </source>
</evidence>
<proteinExistence type="predicted"/>
<dbReference type="AlphaFoldDB" id="A0A179URH9"/>
<reference evidence="2" key="1">
    <citation type="journal article" date="2015" name="PLoS Genet.">
        <title>The dynamic genome and transcriptome of the human fungal pathogen Blastomyces and close relative Emmonsia.</title>
        <authorList>
            <person name="Munoz J.F."/>
            <person name="Gauthier G.M."/>
            <person name="Desjardins C.A."/>
            <person name="Gallo J.E."/>
            <person name="Holder J."/>
            <person name="Sullivan T.D."/>
            <person name="Marty A.J."/>
            <person name="Carmen J.C."/>
            <person name="Chen Z."/>
            <person name="Ding L."/>
            <person name="Gujja S."/>
            <person name="Magrini V."/>
            <person name="Misas E."/>
            <person name="Mitreva M."/>
            <person name="Priest M."/>
            <person name="Saif S."/>
            <person name="Whiston E.A."/>
            <person name="Young S."/>
            <person name="Zeng Q."/>
            <person name="Goldman W.E."/>
            <person name="Mardis E.R."/>
            <person name="Taylor J.W."/>
            <person name="McEwen J.G."/>
            <person name="Clay O.K."/>
            <person name="Klein B.S."/>
            <person name="Cuomo C.A."/>
        </authorList>
    </citation>
    <scope>NUCLEOTIDE SEQUENCE [LARGE SCALE GENOMIC DNA]</scope>
    <source>
        <strain evidence="2">SLH14081</strain>
    </source>
</reference>
<dbReference type="EMBL" id="GG657458">
    <property type="protein sequence ID" value="OAT09818.1"/>
    <property type="molecule type" value="Genomic_DNA"/>
</dbReference>
<dbReference type="KEGG" id="bgh:BDBG_05524"/>
<dbReference type="GeneID" id="8503871"/>
<dbReference type="VEuPathDB" id="FungiDB:BDBG_05524"/>
<organism evidence="1 2">
    <name type="scientific">Blastomyces gilchristii (strain SLH14081)</name>
    <name type="common">Blastomyces dermatitidis</name>
    <dbReference type="NCBI Taxonomy" id="559298"/>
    <lineage>
        <taxon>Eukaryota</taxon>
        <taxon>Fungi</taxon>
        <taxon>Dikarya</taxon>
        <taxon>Ascomycota</taxon>
        <taxon>Pezizomycotina</taxon>
        <taxon>Eurotiomycetes</taxon>
        <taxon>Eurotiomycetidae</taxon>
        <taxon>Onygenales</taxon>
        <taxon>Ajellomycetaceae</taxon>
        <taxon>Blastomyces</taxon>
    </lineage>
</organism>
<evidence type="ECO:0000313" key="1">
    <source>
        <dbReference type="EMBL" id="OAT09818.1"/>
    </source>
</evidence>
<dbReference type="RefSeq" id="XP_002624016.2">
    <property type="nucleotide sequence ID" value="XM_002623970.2"/>
</dbReference>